<dbReference type="Pfam" id="PF02608">
    <property type="entry name" value="Bmp"/>
    <property type="match status" value="1"/>
</dbReference>
<evidence type="ECO:0000259" key="8">
    <source>
        <dbReference type="Pfam" id="PF02608"/>
    </source>
</evidence>
<feature type="chain" id="PRO_5002666671" evidence="7">
    <location>
        <begin position="19"/>
        <end position="362"/>
    </location>
</feature>
<dbReference type="Gene3D" id="3.40.50.2300">
    <property type="match status" value="2"/>
</dbReference>
<dbReference type="PANTHER" id="PTHR34296">
    <property type="entry name" value="TRANSCRIPTIONAL ACTIVATOR PROTEIN MED"/>
    <property type="match status" value="1"/>
</dbReference>
<protein>
    <submittedName>
        <fullName evidence="9">Uncharacterized ABC-type transport system, periplasmic component/surface lipoprotein</fullName>
    </submittedName>
</protein>
<evidence type="ECO:0000313" key="9">
    <source>
        <dbReference type="EMBL" id="EAR08803.1"/>
    </source>
</evidence>
<evidence type="ECO:0000256" key="5">
    <source>
        <dbReference type="ARBA" id="ARBA00023136"/>
    </source>
</evidence>
<dbReference type="STRING" id="314283.MED297_09066"/>
<evidence type="ECO:0000256" key="1">
    <source>
        <dbReference type="ARBA" id="ARBA00004193"/>
    </source>
</evidence>
<evidence type="ECO:0000256" key="6">
    <source>
        <dbReference type="ARBA" id="ARBA00023288"/>
    </source>
</evidence>
<evidence type="ECO:0000256" key="4">
    <source>
        <dbReference type="ARBA" id="ARBA00022729"/>
    </source>
</evidence>
<evidence type="ECO:0000313" key="10">
    <source>
        <dbReference type="Proteomes" id="UP000005953"/>
    </source>
</evidence>
<keyword evidence="6 9" id="KW-0449">Lipoprotein</keyword>
<dbReference type="GO" id="GO:0005886">
    <property type="term" value="C:plasma membrane"/>
    <property type="evidence" value="ECO:0007669"/>
    <property type="project" value="UniProtKB-SubCell"/>
</dbReference>
<reference evidence="9 10" key="1">
    <citation type="submission" date="2006-02" db="EMBL/GenBank/DDBJ databases">
        <authorList>
            <person name="Pinhassi J."/>
            <person name="Pedros-Alio C."/>
            <person name="Ferriera S."/>
            <person name="Johnson J."/>
            <person name="Kravitz S."/>
            <person name="Halpern A."/>
            <person name="Remington K."/>
            <person name="Beeson K."/>
            <person name="Tran B."/>
            <person name="Rogers Y.-H."/>
            <person name="Friedman R."/>
            <person name="Venter J.C."/>
        </authorList>
    </citation>
    <scope>NUCLEOTIDE SEQUENCE [LARGE SCALE GENOMIC DNA]</scope>
    <source>
        <strain evidence="9 10">MED297</strain>
    </source>
</reference>
<dbReference type="CDD" id="cd06354">
    <property type="entry name" value="PBP1_PrnA-like"/>
    <property type="match status" value="1"/>
</dbReference>
<dbReference type="AlphaFoldDB" id="A4BGJ7"/>
<dbReference type="InterPro" id="IPR028082">
    <property type="entry name" value="Peripla_BP_I"/>
</dbReference>
<dbReference type="Proteomes" id="UP000005953">
    <property type="component" value="Unassembled WGS sequence"/>
</dbReference>
<dbReference type="HOGENOM" id="CLU_038813_0_0_6"/>
<sequence length="362" mass="38495">MTFMKNMAVFLLTGTVLAGCLPSGDGNDNTSNHTTGRPVLIFYGTEGVADRSFNQMINDIAVPELEGLGYRVIEVEPETTDDLTDVTQEQLSTRANAIALFVGFEYVSVVTAVASANTDDRLILLDHTSAQVDDNIRVVDFNVQEGSFLAGYAAAYKSSGTVGFIGGMNIPLIYRFGCAYAQGVEYFNSQEPASVTVLFETTGNTAAAWNDPDRGAAIAQTHIDGNADVIFAAAGGTGIGVYQQAADQSIMAIGVDSNQNYLQPGTMLTSMVKNLALAAVEETKAAQESTWSGGLVRYGLEDGGVYLAEDEHNAMLYTQTEKTEVESVAQKIVDGDITVFNATSTHCGSNIQVTYTNTALAE</sequence>
<comment type="caution">
    <text evidence="9">The sequence shown here is derived from an EMBL/GenBank/DDBJ whole genome shotgun (WGS) entry which is preliminary data.</text>
</comment>
<evidence type="ECO:0000256" key="2">
    <source>
        <dbReference type="ARBA" id="ARBA00008610"/>
    </source>
</evidence>
<comment type="subcellular location">
    <subcellularLocation>
        <location evidence="1">Cell membrane</location>
        <topology evidence="1">Lipid-anchor</topology>
    </subcellularLocation>
</comment>
<proteinExistence type="inferred from homology"/>
<dbReference type="SUPFAM" id="SSF53822">
    <property type="entry name" value="Periplasmic binding protein-like I"/>
    <property type="match status" value="1"/>
</dbReference>
<dbReference type="PROSITE" id="PS51257">
    <property type="entry name" value="PROKAR_LIPOPROTEIN"/>
    <property type="match status" value="1"/>
</dbReference>
<keyword evidence="5" id="KW-0472">Membrane</keyword>
<feature type="signal peptide" evidence="7">
    <location>
        <begin position="1"/>
        <end position="18"/>
    </location>
</feature>
<feature type="domain" description="ABC transporter substrate-binding protein PnrA-like" evidence="8">
    <location>
        <begin position="48"/>
        <end position="336"/>
    </location>
</feature>
<evidence type="ECO:0000256" key="3">
    <source>
        <dbReference type="ARBA" id="ARBA00022475"/>
    </source>
</evidence>
<dbReference type="InterPro" id="IPR003760">
    <property type="entry name" value="PnrA-like"/>
</dbReference>
<keyword evidence="4 7" id="KW-0732">Signal</keyword>
<keyword evidence="3" id="KW-1003">Cell membrane</keyword>
<dbReference type="EMBL" id="AAOE01000016">
    <property type="protein sequence ID" value="EAR08803.1"/>
    <property type="molecule type" value="Genomic_DNA"/>
</dbReference>
<gene>
    <name evidence="9" type="ORF">MED297_09066</name>
</gene>
<accession>A4BGJ7</accession>
<organism evidence="9 10">
    <name type="scientific">Reinekea blandensis MED297</name>
    <dbReference type="NCBI Taxonomy" id="314283"/>
    <lineage>
        <taxon>Bacteria</taxon>
        <taxon>Pseudomonadati</taxon>
        <taxon>Pseudomonadota</taxon>
        <taxon>Gammaproteobacteria</taxon>
        <taxon>Oceanospirillales</taxon>
        <taxon>Saccharospirillaceae</taxon>
        <taxon>Reinekea</taxon>
    </lineage>
</organism>
<dbReference type="PANTHER" id="PTHR34296:SF2">
    <property type="entry name" value="ABC TRANSPORTER GUANOSINE-BINDING PROTEIN NUPN"/>
    <property type="match status" value="1"/>
</dbReference>
<name>A4BGJ7_9GAMM</name>
<comment type="similarity">
    <text evidence="2">Belongs to the BMP lipoprotein family.</text>
</comment>
<dbReference type="InterPro" id="IPR050957">
    <property type="entry name" value="BMP_lipoprotein"/>
</dbReference>
<evidence type="ECO:0000256" key="7">
    <source>
        <dbReference type="SAM" id="SignalP"/>
    </source>
</evidence>
<keyword evidence="10" id="KW-1185">Reference proteome</keyword>